<proteinExistence type="predicted"/>
<dbReference type="InterPro" id="IPR013216">
    <property type="entry name" value="Methyltransf_11"/>
</dbReference>
<dbReference type="CDD" id="cd02440">
    <property type="entry name" value="AdoMet_MTases"/>
    <property type="match status" value="1"/>
</dbReference>
<dbReference type="AlphaFoldDB" id="A0A177LTH9"/>
<organism evidence="2 3">
    <name type="scientific">Methylomonas methanica</name>
    <dbReference type="NCBI Taxonomy" id="421"/>
    <lineage>
        <taxon>Bacteria</taxon>
        <taxon>Pseudomonadati</taxon>
        <taxon>Pseudomonadota</taxon>
        <taxon>Gammaproteobacteria</taxon>
        <taxon>Methylococcales</taxon>
        <taxon>Methylococcaceae</taxon>
        <taxon>Methylomonas</taxon>
    </lineage>
</organism>
<dbReference type="SUPFAM" id="SSF53335">
    <property type="entry name" value="S-adenosyl-L-methionine-dependent methyltransferases"/>
    <property type="match status" value="1"/>
</dbReference>
<sequence>MSGYVDEVVIPYDRDLGPVLFEHYGSDTARRVAEQSPMDVLEIAAGTGIVTRHLRNLLKKEARLTAIDISDSMMDLARQKFHPGEQIVFQNADATALPFGDEVFDAVACQFGIMFFDRDKGFREVYRTLKPGGRYLFRVWDSERYNPFASLSFEVLKQYFPSDTPQFLFDPVSCHQIDPLKEQLIQIGFDPIVISVQRHVYDIFDVTAFARALVYTPVIFEIRDRGGVDPEEIVKELASAFKKEFGSSPMRYPMQAILFETEKPKACAQ</sequence>
<evidence type="ECO:0000313" key="3">
    <source>
        <dbReference type="Proteomes" id="UP000077763"/>
    </source>
</evidence>
<evidence type="ECO:0000259" key="1">
    <source>
        <dbReference type="Pfam" id="PF08241"/>
    </source>
</evidence>
<dbReference type="PANTHER" id="PTHR43591">
    <property type="entry name" value="METHYLTRANSFERASE"/>
    <property type="match status" value="1"/>
</dbReference>
<dbReference type="GO" id="GO:0008757">
    <property type="term" value="F:S-adenosylmethionine-dependent methyltransferase activity"/>
    <property type="evidence" value="ECO:0007669"/>
    <property type="project" value="InterPro"/>
</dbReference>
<name>A0A177LTH9_METMH</name>
<dbReference type="EMBL" id="LUUH01000116">
    <property type="protein sequence ID" value="OAH96279.1"/>
    <property type="molecule type" value="Genomic_DNA"/>
</dbReference>
<evidence type="ECO:0000313" key="2">
    <source>
        <dbReference type="EMBL" id="OAH96279.1"/>
    </source>
</evidence>
<protein>
    <submittedName>
        <fullName evidence="2">Ubiquinone biosynthesis protein UbiE</fullName>
    </submittedName>
</protein>
<feature type="domain" description="Methyltransferase type 11" evidence="1">
    <location>
        <begin position="41"/>
        <end position="137"/>
    </location>
</feature>
<comment type="caution">
    <text evidence="2">The sequence shown here is derived from an EMBL/GenBank/DDBJ whole genome shotgun (WGS) entry which is preliminary data.</text>
</comment>
<accession>A0A177LTH9</accession>
<dbReference type="Proteomes" id="UP000077763">
    <property type="component" value="Unassembled WGS sequence"/>
</dbReference>
<dbReference type="PANTHER" id="PTHR43591:SF24">
    <property type="entry name" value="2-METHOXY-6-POLYPRENYL-1,4-BENZOQUINOL METHYLASE, MITOCHONDRIAL"/>
    <property type="match status" value="1"/>
</dbReference>
<reference evidence="2 3" key="1">
    <citation type="submission" date="2016-03" db="EMBL/GenBank/DDBJ databases">
        <authorList>
            <person name="Ploux O."/>
        </authorList>
    </citation>
    <scope>NUCLEOTIDE SEQUENCE [LARGE SCALE GENOMIC DNA]</scope>
    <source>
        <strain evidence="2 3">R-45371</strain>
    </source>
</reference>
<dbReference type="RefSeq" id="WP_064038911.1">
    <property type="nucleotide sequence ID" value="NZ_LUUH01000116.1"/>
</dbReference>
<keyword evidence="2" id="KW-0830">Ubiquinone</keyword>
<dbReference type="InterPro" id="IPR029063">
    <property type="entry name" value="SAM-dependent_MTases_sf"/>
</dbReference>
<dbReference type="Pfam" id="PF08241">
    <property type="entry name" value="Methyltransf_11"/>
    <property type="match status" value="1"/>
</dbReference>
<dbReference type="Gene3D" id="3.40.50.150">
    <property type="entry name" value="Vaccinia Virus protein VP39"/>
    <property type="match status" value="1"/>
</dbReference>
<gene>
    <name evidence="2" type="ORF">A1353_24135</name>
</gene>